<keyword evidence="1" id="KW-0614">Plasmid</keyword>
<geneLocation type="plasmid" evidence="2">
    <name>cbm2636_mp</name>
</geneLocation>
<evidence type="ECO:0000313" key="2">
    <source>
        <dbReference type="Proteomes" id="UP000254259"/>
    </source>
</evidence>
<accession>A0A9Q7UZT3</accession>
<proteinExistence type="predicted"/>
<evidence type="ECO:0000313" key="1">
    <source>
        <dbReference type="EMBL" id="SPD66840.1"/>
    </source>
</evidence>
<dbReference type="EMBL" id="LT984814">
    <property type="protein sequence ID" value="SPD66840.1"/>
    <property type="molecule type" value="Genomic_DNA"/>
</dbReference>
<name>A0A9Q7UZT3_9BURK</name>
<sequence length="73" mass="8623">MDVPCRQIVDRCLLIWHVSKLNFCRPLNQHCAQMHHAPVSAAAVVKRSRLAFREFDYIIQISHRQIIIRDEDI</sequence>
<organism evidence="1 2">
    <name type="scientific">Cupriavidus taiwanensis</name>
    <dbReference type="NCBI Taxonomy" id="164546"/>
    <lineage>
        <taxon>Bacteria</taxon>
        <taxon>Pseudomonadati</taxon>
        <taxon>Pseudomonadota</taxon>
        <taxon>Betaproteobacteria</taxon>
        <taxon>Burkholderiales</taxon>
        <taxon>Burkholderiaceae</taxon>
        <taxon>Cupriavidus</taxon>
    </lineage>
</organism>
<dbReference type="AlphaFoldDB" id="A0A9Q7UZT3"/>
<reference evidence="1 2" key="1">
    <citation type="submission" date="2018-01" db="EMBL/GenBank/DDBJ databases">
        <authorList>
            <person name="Clerissi C."/>
        </authorList>
    </citation>
    <scope>NUCLEOTIDE SEQUENCE [LARGE SCALE GENOMIC DNA]</scope>
    <source>
        <strain evidence="1">Cupriavidus taiwanensis SWF 66322</strain>
        <plasmid evidence="2">cbm2636_mp</plasmid>
    </source>
</reference>
<protein>
    <submittedName>
        <fullName evidence="1">Uncharacterized protein</fullName>
    </submittedName>
</protein>
<dbReference type="Proteomes" id="UP000254259">
    <property type="component" value="Plasmid CBM2636_mp"/>
</dbReference>
<gene>
    <name evidence="1" type="ORF">CBM2636_MP10476</name>
</gene>